<dbReference type="InterPro" id="IPR024478">
    <property type="entry name" value="HlyB_4HB_MCP"/>
</dbReference>
<evidence type="ECO:0008006" key="11">
    <source>
        <dbReference type="Google" id="ProtNLM"/>
    </source>
</evidence>
<evidence type="ECO:0000256" key="1">
    <source>
        <dbReference type="ARBA" id="ARBA00022692"/>
    </source>
</evidence>
<dbReference type="PANTHER" id="PTHR32089">
    <property type="entry name" value="METHYL-ACCEPTING CHEMOTAXIS PROTEIN MCPB"/>
    <property type="match status" value="1"/>
</dbReference>
<dbReference type="InterPro" id="IPR004090">
    <property type="entry name" value="Chemotax_Me-accpt_rcpt"/>
</dbReference>
<keyword evidence="10" id="KW-1185">Reference proteome</keyword>
<sequence>MIDEGSQMAAKPLPRTVQVTAKRNALAGKLADVRVGTKIYMSVLIVAVAALGIGGFGISRMNTLNDGIQDMKTRHVDALVQLSTMRGASSDSFQGMWLYALIATGKDTYVTRTKTADQAFEAALTAYRQLAAGSSKSSAAAADLAGTFDYYQTLRNVLVFHEAAPAGFATPAADQIAKVWNQTQTDLKNAIVTLQQTEESEAAAMTSAAEKSYKDARTQLIAIMVAALVIALGLALFVCRLILRQLGSVSDSLAAVAKGDLSVAAEVQSRDELGAMAVAVNTARDGLRDVVAHLTDSSRALGASTGRLTSTTERIGSSAREAATQADAVAAAAGTVSSNVHTVAAGSDEMGLSIREIAESANEAARVASEAVGVAEHTNATVTKLGASSAEIGNVVKAITAIAEQTNLLALNATIEAARAGESGKGFAVVASEVKDLAQETAKATEDISRRVEAIQADTANAVVAIGEISGIIARINDYQLTIASAVEEQTATTGEMSRSVSDAAAGSTQIAGTIAGVANATQTTTATLAEANSAVSELAGISTELQQVIGRFRL</sequence>
<keyword evidence="3 5" id="KW-0807">Transducer</keyword>
<dbReference type="Pfam" id="PF00015">
    <property type="entry name" value="MCPsignal"/>
    <property type="match status" value="1"/>
</dbReference>
<evidence type="ECO:0000256" key="5">
    <source>
        <dbReference type="PROSITE-ProRule" id="PRU00284"/>
    </source>
</evidence>
<evidence type="ECO:0000259" key="7">
    <source>
        <dbReference type="PROSITE" id="PS50111"/>
    </source>
</evidence>
<organism evidence="9 10">
    <name type="scientific">Paractinoplanes durhamensis</name>
    <dbReference type="NCBI Taxonomy" id="113563"/>
    <lineage>
        <taxon>Bacteria</taxon>
        <taxon>Bacillati</taxon>
        <taxon>Actinomycetota</taxon>
        <taxon>Actinomycetes</taxon>
        <taxon>Micromonosporales</taxon>
        <taxon>Micromonosporaceae</taxon>
        <taxon>Paractinoplanes</taxon>
    </lineage>
</organism>
<evidence type="ECO:0000256" key="6">
    <source>
        <dbReference type="SAM" id="Phobius"/>
    </source>
</evidence>
<protein>
    <recommendedName>
        <fullName evidence="11">Methyl-accepting chemotaxis protein</fullName>
    </recommendedName>
</protein>
<evidence type="ECO:0000259" key="8">
    <source>
        <dbReference type="PROSITE" id="PS50885"/>
    </source>
</evidence>
<dbReference type="PRINTS" id="PR00260">
    <property type="entry name" value="CHEMTRNSDUCR"/>
</dbReference>
<reference evidence="9 10" key="1">
    <citation type="submission" date="2021-01" db="EMBL/GenBank/DDBJ databases">
        <title>Whole genome shotgun sequence of Actinoplanes durhamensis NBRC 14914.</title>
        <authorList>
            <person name="Komaki H."/>
            <person name="Tamura T."/>
        </authorList>
    </citation>
    <scope>NUCLEOTIDE SEQUENCE [LARGE SCALE GENOMIC DNA]</scope>
    <source>
        <strain evidence="9 10">NBRC 14914</strain>
    </source>
</reference>
<accession>A0ABQ3YR32</accession>
<dbReference type="InterPro" id="IPR003660">
    <property type="entry name" value="HAMP_dom"/>
</dbReference>
<dbReference type="SMART" id="SM00304">
    <property type="entry name" value="HAMP"/>
    <property type="match status" value="1"/>
</dbReference>
<keyword evidence="2 6" id="KW-1133">Transmembrane helix</keyword>
<evidence type="ECO:0000256" key="2">
    <source>
        <dbReference type="ARBA" id="ARBA00022989"/>
    </source>
</evidence>
<evidence type="ECO:0000256" key="4">
    <source>
        <dbReference type="ARBA" id="ARBA00029447"/>
    </source>
</evidence>
<keyword evidence="6" id="KW-0472">Membrane</keyword>
<name>A0ABQ3YR32_9ACTN</name>
<evidence type="ECO:0000256" key="3">
    <source>
        <dbReference type="ARBA" id="ARBA00023224"/>
    </source>
</evidence>
<evidence type="ECO:0000313" key="9">
    <source>
        <dbReference type="EMBL" id="GIE00046.1"/>
    </source>
</evidence>
<dbReference type="Pfam" id="PF12729">
    <property type="entry name" value="4HB_MCP_1"/>
    <property type="match status" value="1"/>
</dbReference>
<dbReference type="PROSITE" id="PS50885">
    <property type="entry name" value="HAMP"/>
    <property type="match status" value="1"/>
</dbReference>
<keyword evidence="1 6" id="KW-0812">Transmembrane</keyword>
<dbReference type="SMART" id="SM00283">
    <property type="entry name" value="MA"/>
    <property type="match status" value="1"/>
</dbReference>
<feature type="domain" description="Methyl-accepting transducer" evidence="7">
    <location>
        <begin position="297"/>
        <end position="540"/>
    </location>
</feature>
<dbReference type="EMBL" id="BOML01000013">
    <property type="protein sequence ID" value="GIE00046.1"/>
    <property type="molecule type" value="Genomic_DNA"/>
</dbReference>
<feature type="transmembrane region" description="Helical" evidence="6">
    <location>
        <begin position="39"/>
        <end position="58"/>
    </location>
</feature>
<feature type="transmembrane region" description="Helical" evidence="6">
    <location>
        <begin position="220"/>
        <end position="243"/>
    </location>
</feature>
<dbReference type="Gene3D" id="1.10.287.950">
    <property type="entry name" value="Methyl-accepting chemotaxis protein"/>
    <property type="match status" value="1"/>
</dbReference>
<dbReference type="Proteomes" id="UP000637628">
    <property type="component" value="Unassembled WGS sequence"/>
</dbReference>
<dbReference type="PANTHER" id="PTHR32089:SF112">
    <property type="entry name" value="LYSOZYME-LIKE PROTEIN-RELATED"/>
    <property type="match status" value="1"/>
</dbReference>
<dbReference type="SUPFAM" id="SSF58104">
    <property type="entry name" value="Methyl-accepting chemotaxis protein (MCP) signaling domain"/>
    <property type="match status" value="1"/>
</dbReference>
<dbReference type="CDD" id="cd06225">
    <property type="entry name" value="HAMP"/>
    <property type="match status" value="1"/>
</dbReference>
<dbReference type="PROSITE" id="PS50111">
    <property type="entry name" value="CHEMOTAXIS_TRANSDUC_2"/>
    <property type="match status" value="1"/>
</dbReference>
<dbReference type="Pfam" id="PF00672">
    <property type="entry name" value="HAMP"/>
    <property type="match status" value="1"/>
</dbReference>
<comment type="similarity">
    <text evidence="4">Belongs to the methyl-accepting chemotaxis (MCP) protein family.</text>
</comment>
<proteinExistence type="inferred from homology"/>
<comment type="caution">
    <text evidence="9">The sequence shown here is derived from an EMBL/GenBank/DDBJ whole genome shotgun (WGS) entry which is preliminary data.</text>
</comment>
<dbReference type="InterPro" id="IPR004089">
    <property type="entry name" value="MCPsignal_dom"/>
</dbReference>
<evidence type="ECO:0000313" key="10">
    <source>
        <dbReference type="Proteomes" id="UP000637628"/>
    </source>
</evidence>
<gene>
    <name evidence="9" type="ORF">Adu01nite_13960</name>
</gene>
<feature type="domain" description="HAMP" evidence="8">
    <location>
        <begin position="240"/>
        <end position="292"/>
    </location>
</feature>